<sequence>MAIKNLLIFPFNGNGREAIDAIDPSEYKLIGFIDDDGEKQSDNYEIFSREILKKFPEMYLLAVPGSPTSFRERTSIISSFNAKNFATVIHPQASIGRDVKVGYNCLIMAGVVITANALIKNHVCILPNSVVHHDSIIEDYTLIGSGVVIAGNVTIGQSCYIGSGTNIKNGIHVGNLSLIGLGSNVISNIEANSVVAGNPASGIHRSSNQLQL</sequence>
<dbReference type="EMBL" id="JAULBC010000007">
    <property type="protein sequence ID" value="MEX6689934.1"/>
    <property type="molecule type" value="Genomic_DNA"/>
</dbReference>
<dbReference type="CDD" id="cd03360">
    <property type="entry name" value="LbH_AT_putative"/>
    <property type="match status" value="1"/>
</dbReference>
<dbReference type="Gene3D" id="2.160.10.10">
    <property type="entry name" value="Hexapeptide repeat proteins"/>
    <property type="match status" value="1"/>
</dbReference>
<evidence type="ECO:0000256" key="1">
    <source>
        <dbReference type="ARBA" id="ARBA00007274"/>
    </source>
</evidence>
<dbReference type="PANTHER" id="PTHR43300:SF7">
    <property type="entry name" value="UDP-N-ACETYLBACILLOSAMINE N-ACETYLTRANSFERASE"/>
    <property type="match status" value="1"/>
</dbReference>
<dbReference type="Pfam" id="PF25087">
    <property type="entry name" value="GMPPB_C"/>
    <property type="match status" value="1"/>
</dbReference>
<protein>
    <submittedName>
        <fullName evidence="3">NeuD/PglB/VioB family sugar acetyltransferase</fullName>
    </submittedName>
</protein>
<dbReference type="RefSeq" id="WP_369331340.1">
    <property type="nucleotide sequence ID" value="NZ_JAULBC010000007.1"/>
</dbReference>
<accession>A0ABV3ZJ76</accession>
<gene>
    <name evidence="3" type="ORF">QTN47_20670</name>
</gene>
<evidence type="ECO:0000313" key="4">
    <source>
        <dbReference type="Proteomes" id="UP001560573"/>
    </source>
</evidence>
<proteinExistence type="inferred from homology"/>
<dbReference type="SUPFAM" id="SSF51161">
    <property type="entry name" value="Trimeric LpxA-like enzymes"/>
    <property type="match status" value="1"/>
</dbReference>
<comment type="similarity">
    <text evidence="1">Belongs to the transferase hexapeptide repeat family.</text>
</comment>
<organism evidence="3 4">
    <name type="scientific">Danxiaibacter flavus</name>
    <dbReference type="NCBI Taxonomy" id="3049108"/>
    <lineage>
        <taxon>Bacteria</taxon>
        <taxon>Pseudomonadati</taxon>
        <taxon>Bacteroidota</taxon>
        <taxon>Chitinophagia</taxon>
        <taxon>Chitinophagales</taxon>
        <taxon>Chitinophagaceae</taxon>
        <taxon>Danxiaibacter</taxon>
    </lineage>
</organism>
<feature type="domain" description="Mannose-1-phosphate guanyltransferase C-terminal" evidence="2">
    <location>
        <begin position="87"/>
        <end position="177"/>
    </location>
</feature>
<dbReference type="NCBIfam" id="TIGR03570">
    <property type="entry name" value="NeuD_NnaD"/>
    <property type="match status" value="1"/>
</dbReference>
<evidence type="ECO:0000259" key="2">
    <source>
        <dbReference type="Pfam" id="PF25087"/>
    </source>
</evidence>
<dbReference type="InterPro" id="IPR020019">
    <property type="entry name" value="AcTrfase_PglD-like"/>
</dbReference>
<reference evidence="3 4" key="1">
    <citation type="submission" date="2023-07" db="EMBL/GenBank/DDBJ databases">
        <authorList>
            <person name="Lian W.-H."/>
        </authorList>
    </citation>
    <scope>NUCLEOTIDE SEQUENCE [LARGE SCALE GENOMIC DNA]</scope>
    <source>
        <strain evidence="3 4">SYSU DXS3180</strain>
    </source>
</reference>
<dbReference type="PANTHER" id="PTHR43300">
    <property type="entry name" value="ACETYLTRANSFERASE"/>
    <property type="match status" value="1"/>
</dbReference>
<dbReference type="InterPro" id="IPR011004">
    <property type="entry name" value="Trimer_LpxA-like_sf"/>
</dbReference>
<dbReference type="InterPro" id="IPR050179">
    <property type="entry name" value="Trans_hexapeptide_repeat"/>
</dbReference>
<evidence type="ECO:0000313" key="3">
    <source>
        <dbReference type="EMBL" id="MEX6689934.1"/>
    </source>
</evidence>
<dbReference type="Proteomes" id="UP001560573">
    <property type="component" value="Unassembled WGS sequence"/>
</dbReference>
<comment type="caution">
    <text evidence="3">The sequence shown here is derived from an EMBL/GenBank/DDBJ whole genome shotgun (WGS) entry which is preliminary data.</text>
</comment>
<dbReference type="InterPro" id="IPR056729">
    <property type="entry name" value="GMPPB_C"/>
</dbReference>
<name>A0ABV3ZJ76_9BACT</name>
<keyword evidence="4" id="KW-1185">Reference proteome</keyword>